<comment type="caution">
    <text evidence="3">The sequence shown here is derived from an EMBL/GenBank/DDBJ whole genome shotgun (WGS) entry which is preliminary data.</text>
</comment>
<evidence type="ECO:0000313" key="3">
    <source>
        <dbReference type="EMBL" id="OQR86699.1"/>
    </source>
</evidence>
<accession>A0A1V9YLW0</accession>
<keyword evidence="1" id="KW-0812">Transmembrane</keyword>
<evidence type="ECO:0008006" key="5">
    <source>
        <dbReference type="Google" id="ProtNLM"/>
    </source>
</evidence>
<feature type="transmembrane region" description="Helical" evidence="1">
    <location>
        <begin position="81"/>
        <end position="102"/>
    </location>
</feature>
<gene>
    <name evidence="3" type="ORF">ACHHYP_10279</name>
</gene>
<reference evidence="3 4" key="1">
    <citation type="journal article" date="2014" name="Genome Biol. Evol.">
        <title>The secreted proteins of Achlya hypogyna and Thraustotheca clavata identify the ancestral oomycete secretome and reveal gene acquisitions by horizontal gene transfer.</title>
        <authorList>
            <person name="Misner I."/>
            <person name="Blouin N."/>
            <person name="Leonard G."/>
            <person name="Richards T.A."/>
            <person name="Lane C.E."/>
        </authorList>
    </citation>
    <scope>NUCLEOTIDE SEQUENCE [LARGE SCALE GENOMIC DNA]</scope>
    <source>
        <strain evidence="3 4">ATCC 48635</strain>
    </source>
</reference>
<dbReference type="EMBL" id="JNBR01001490">
    <property type="protein sequence ID" value="OQR86699.1"/>
    <property type="molecule type" value="Genomic_DNA"/>
</dbReference>
<evidence type="ECO:0000313" key="4">
    <source>
        <dbReference type="Proteomes" id="UP000243579"/>
    </source>
</evidence>
<organism evidence="3 4">
    <name type="scientific">Achlya hypogyna</name>
    <name type="common">Oomycete</name>
    <name type="synonym">Protoachlya hypogyna</name>
    <dbReference type="NCBI Taxonomy" id="1202772"/>
    <lineage>
        <taxon>Eukaryota</taxon>
        <taxon>Sar</taxon>
        <taxon>Stramenopiles</taxon>
        <taxon>Oomycota</taxon>
        <taxon>Saprolegniomycetes</taxon>
        <taxon>Saprolegniales</taxon>
        <taxon>Achlyaceae</taxon>
        <taxon>Achlya</taxon>
    </lineage>
</organism>
<feature type="transmembrane region" description="Helical" evidence="1">
    <location>
        <begin position="54"/>
        <end position="74"/>
    </location>
</feature>
<dbReference type="Proteomes" id="UP000243579">
    <property type="component" value="Unassembled WGS sequence"/>
</dbReference>
<feature type="signal peptide" evidence="2">
    <location>
        <begin position="1"/>
        <end position="18"/>
    </location>
</feature>
<evidence type="ECO:0000256" key="2">
    <source>
        <dbReference type="SAM" id="SignalP"/>
    </source>
</evidence>
<evidence type="ECO:0000256" key="1">
    <source>
        <dbReference type="SAM" id="Phobius"/>
    </source>
</evidence>
<name>A0A1V9YLW0_ACHHY</name>
<sequence length="128" mass="14585">MEWIYLLVLLPLLDWVPACCVGRLPLVVVPADKESAAAAIARVAKLRERTEAVAAYHMIPLVLGLFVLQLCSIYDVVLHPYVFYGLLGAMACFVVQCVRYAIALRALQDEQEQWEAWLEREFSPYYTH</sequence>
<keyword evidence="2" id="KW-0732">Signal</keyword>
<protein>
    <recommendedName>
        <fullName evidence="5">Secreted protein</fullName>
    </recommendedName>
</protein>
<feature type="chain" id="PRO_5012754482" description="Secreted protein" evidence="2">
    <location>
        <begin position="19"/>
        <end position="128"/>
    </location>
</feature>
<dbReference type="AlphaFoldDB" id="A0A1V9YLW0"/>
<dbReference type="OrthoDB" id="76626at2759"/>
<keyword evidence="1" id="KW-0472">Membrane</keyword>
<keyword evidence="4" id="KW-1185">Reference proteome</keyword>
<proteinExistence type="predicted"/>
<keyword evidence="1" id="KW-1133">Transmembrane helix</keyword>